<keyword evidence="18" id="KW-0812">Transmembrane</keyword>
<evidence type="ECO:0000256" key="14">
    <source>
        <dbReference type="ARBA" id="ARBA00070030"/>
    </source>
</evidence>
<keyword evidence="7" id="KW-0732">Signal</keyword>
<dbReference type="Gene3D" id="2.60.40.10">
    <property type="entry name" value="Immunoglobulins"/>
    <property type="match status" value="1"/>
</dbReference>
<dbReference type="InterPro" id="IPR036881">
    <property type="entry name" value="Glyco_hydro_3_C_sf"/>
</dbReference>
<evidence type="ECO:0000259" key="19">
    <source>
        <dbReference type="SMART" id="SM01217"/>
    </source>
</evidence>
<dbReference type="InterPro" id="IPR050288">
    <property type="entry name" value="Cellulose_deg_GH3"/>
</dbReference>
<dbReference type="GO" id="GO:0005576">
    <property type="term" value="C:extracellular region"/>
    <property type="evidence" value="ECO:0007669"/>
    <property type="project" value="UniProtKB-SubCell"/>
</dbReference>
<evidence type="ECO:0000256" key="10">
    <source>
        <dbReference type="ARBA" id="ARBA00023180"/>
    </source>
</evidence>
<dbReference type="Pfam" id="PF01915">
    <property type="entry name" value="Glyco_hydro_3_C"/>
    <property type="match status" value="2"/>
</dbReference>
<keyword evidence="11" id="KW-0119">Carbohydrate metabolism</keyword>
<dbReference type="Proteomes" id="UP000045706">
    <property type="component" value="Unassembled WGS sequence"/>
</dbReference>
<dbReference type="InterPro" id="IPR002772">
    <property type="entry name" value="Glyco_hydro_3_C"/>
</dbReference>
<evidence type="ECO:0000256" key="5">
    <source>
        <dbReference type="ARBA" id="ARBA00012744"/>
    </source>
</evidence>
<evidence type="ECO:0000256" key="9">
    <source>
        <dbReference type="ARBA" id="ARBA00023001"/>
    </source>
</evidence>
<proteinExistence type="inferred from homology"/>
<evidence type="ECO:0000313" key="21">
    <source>
        <dbReference type="Proteomes" id="UP000045706"/>
    </source>
</evidence>
<dbReference type="Gene3D" id="3.20.20.300">
    <property type="entry name" value="Glycoside hydrolase, family 3, N-terminal domain"/>
    <property type="match status" value="1"/>
</dbReference>
<accession>A0A0G4N1K9</accession>
<feature type="domain" description="Fibronectin type III-like" evidence="19">
    <location>
        <begin position="877"/>
        <end position="943"/>
    </location>
</feature>
<evidence type="ECO:0000256" key="16">
    <source>
        <dbReference type="ARBA" id="ARBA00083231"/>
    </source>
</evidence>
<dbReference type="Pfam" id="PF14310">
    <property type="entry name" value="Fn3-like"/>
    <property type="match status" value="1"/>
</dbReference>
<dbReference type="PRINTS" id="PR00133">
    <property type="entry name" value="GLHYDRLASE3"/>
</dbReference>
<evidence type="ECO:0000256" key="17">
    <source>
        <dbReference type="ARBA" id="ARBA00083611"/>
    </source>
</evidence>
<evidence type="ECO:0000256" key="8">
    <source>
        <dbReference type="ARBA" id="ARBA00022801"/>
    </source>
</evidence>
<evidence type="ECO:0000256" key="2">
    <source>
        <dbReference type="ARBA" id="ARBA00004613"/>
    </source>
</evidence>
<reference evidence="21" key="1">
    <citation type="submission" date="2015-05" db="EMBL/GenBank/DDBJ databases">
        <authorList>
            <person name="Fogelqvist Johan"/>
        </authorList>
    </citation>
    <scope>NUCLEOTIDE SEQUENCE [LARGE SCALE GENOMIC DNA]</scope>
</reference>
<dbReference type="InterPro" id="IPR026891">
    <property type="entry name" value="Fn3-like"/>
</dbReference>
<dbReference type="InterPro" id="IPR001764">
    <property type="entry name" value="Glyco_hydro_3_N"/>
</dbReference>
<evidence type="ECO:0000256" key="15">
    <source>
        <dbReference type="ARBA" id="ARBA00078013"/>
    </source>
</evidence>
<evidence type="ECO:0000256" key="1">
    <source>
        <dbReference type="ARBA" id="ARBA00000448"/>
    </source>
</evidence>
<sequence length="956" mass="102629">MSEAQRSLRDYYKEDDVHVREQKPSLFERLRNRFPFLGTKRGIAVIIAVVLLIIGGGLAGLAALPRGNGGRGDSDADGLIKDDAHFYGQSPAVYPSPEMEVSGSGSSDAFTRAKKLVGRMTLEEKVSLTGGVPSKNGCAGTLPAVERLGFPGLCLHDAGQGLRATDFVNAYPAGIHAGASWNRNLTLHRARAMGGEFRKKGVNVLLGPSVGPVGRVVCGGRNWESFSVDPYLAGALTSETIRGVQGAGVITSTKHFIANEQETHRMQKMPREAVSSNVDDRTMHELYLWPFYDAVKAGTGNVMCSYQRINNSYGCQNSKSLNGLLKTELGFQGWVVSDWDAQHAGTAAALAGLDVAMPVPRDFWGDRLVEAVRNGSVSEARVTDMVVRVLASWYRMGQDEDFPAPGVGMPKDMREPHRIVDARNSSSRQVLLDGAVEGHVLVKNVNRTLPLREPRLLSVFGYSARAADEQTGQGGGFPDSLTFGAQPISWQEVEAGFTMNEDFDWSDIGFNGTLISGGGSGAPAASALISPMDALKAQADKDGTALQWGFTRGDPSVHPASDACLVFGNAWASESYDRPGLYDNYTDGLILHVAQRCASTIEVEAGFTMNEDFDWSDIGFNGTLISGGGSGAPAASTLVSPMDALKAQANKDGTALQWDFTRGDPSVHPASDACLVLGNAWASESYDRPGLYDNYTDGLILHVAQRCASTIVVLHNAGPRLVDQWIDHANITAVLFAHLPGQASGTALTALLYGRANPSGKLPYTVARNESDYGAVASPDLPDTRHKNFPQSNFTEGVYIDYRHFDREERAPRFPFGFGLSYTTFAYGNLTVTPVRNASTRAFAAGQTREGGPPALWDVVARVSADVANTGSVDGAEVAQLYVGIPSGPVRQLRGFEKPVLAAGSAARVEFALTRRDLSIWDVEAQGWRLQDGTYGVWVGGNSRDLPLRGNLTVVN</sequence>
<evidence type="ECO:0000256" key="6">
    <source>
        <dbReference type="ARBA" id="ARBA00022525"/>
    </source>
</evidence>
<evidence type="ECO:0000256" key="18">
    <source>
        <dbReference type="SAM" id="Phobius"/>
    </source>
</evidence>
<comment type="subcellular location">
    <subcellularLocation>
        <location evidence="2">Secreted</location>
    </subcellularLocation>
</comment>
<dbReference type="GO" id="GO:0030245">
    <property type="term" value="P:cellulose catabolic process"/>
    <property type="evidence" value="ECO:0007669"/>
    <property type="project" value="UniProtKB-KW"/>
</dbReference>
<dbReference type="InterPro" id="IPR036962">
    <property type="entry name" value="Glyco_hydro_3_N_sf"/>
</dbReference>
<evidence type="ECO:0000256" key="13">
    <source>
        <dbReference type="ARBA" id="ARBA00023326"/>
    </source>
</evidence>
<gene>
    <name evidence="20" type="ORF">BN1723_015709</name>
</gene>
<keyword evidence="18" id="KW-1133">Transmembrane helix</keyword>
<comment type="catalytic activity">
    <reaction evidence="1">
        <text>Hydrolysis of terminal, non-reducing beta-D-glucosyl residues with release of beta-D-glucose.</text>
        <dbReference type="EC" id="3.2.1.21"/>
    </reaction>
</comment>
<keyword evidence="8" id="KW-0378">Hydrolase</keyword>
<dbReference type="SUPFAM" id="SSF51445">
    <property type="entry name" value="(Trans)glycosidases"/>
    <property type="match status" value="1"/>
</dbReference>
<evidence type="ECO:0000256" key="7">
    <source>
        <dbReference type="ARBA" id="ARBA00022729"/>
    </source>
</evidence>
<dbReference type="GO" id="GO:0008422">
    <property type="term" value="F:beta-glucosidase activity"/>
    <property type="evidence" value="ECO:0007669"/>
    <property type="project" value="UniProtKB-EC"/>
</dbReference>
<feature type="transmembrane region" description="Helical" evidence="18">
    <location>
        <begin position="43"/>
        <end position="64"/>
    </location>
</feature>
<dbReference type="EC" id="3.2.1.21" evidence="5"/>
<keyword evidence="13" id="KW-0624">Polysaccharide degradation</keyword>
<organism evidence="20 21">
    <name type="scientific">Verticillium longisporum</name>
    <name type="common">Verticillium dahliae var. longisporum</name>
    <dbReference type="NCBI Taxonomy" id="100787"/>
    <lineage>
        <taxon>Eukaryota</taxon>
        <taxon>Fungi</taxon>
        <taxon>Dikarya</taxon>
        <taxon>Ascomycota</taxon>
        <taxon>Pezizomycotina</taxon>
        <taxon>Sordariomycetes</taxon>
        <taxon>Hypocreomycetidae</taxon>
        <taxon>Glomerellales</taxon>
        <taxon>Plectosphaerellaceae</taxon>
        <taxon>Verticillium</taxon>
    </lineage>
</organism>
<comment type="similarity">
    <text evidence="4">Belongs to the glycosyl hydrolase 3 family.</text>
</comment>
<dbReference type="EMBL" id="CVQI01032030">
    <property type="protein sequence ID" value="CRK40302.1"/>
    <property type="molecule type" value="Genomic_DNA"/>
</dbReference>
<dbReference type="InterPro" id="IPR017853">
    <property type="entry name" value="GH"/>
</dbReference>
<keyword evidence="9" id="KW-0136">Cellulose degradation</keyword>
<dbReference type="FunFam" id="3.20.20.300:FF:000002">
    <property type="entry name" value="Probable beta-glucosidase"/>
    <property type="match status" value="1"/>
</dbReference>
<dbReference type="Gene3D" id="3.40.50.1700">
    <property type="entry name" value="Glycoside hydrolase family 3 C-terminal domain"/>
    <property type="match status" value="2"/>
</dbReference>
<dbReference type="SUPFAM" id="SSF52279">
    <property type="entry name" value="Beta-D-glucan exohydrolase, C-terminal domain"/>
    <property type="match status" value="2"/>
</dbReference>
<protein>
    <recommendedName>
        <fullName evidence="14">Beta-glucosidase cel3A</fullName>
        <ecNumber evidence="5">3.2.1.21</ecNumber>
    </recommendedName>
    <alternativeName>
        <fullName evidence="15">Beta-D-glucoside glucohydrolase cel3A</fullName>
    </alternativeName>
    <alternativeName>
        <fullName evidence="17">Cellobiase cel3A</fullName>
    </alternativeName>
    <alternativeName>
        <fullName evidence="16">Gentiobiase cel3A</fullName>
    </alternativeName>
</protein>
<dbReference type="Pfam" id="PF00933">
    <property type="entry name" value="Glyco_hydro_3"/>
    <property type="match status" value="1"/>
</dbReference>
<keyword evidence="18" id="KW-0472">Membrane</keyword>
<keyword evidence="12" id="KW-0326">Glycosidase</keyword>
<comment type="pathway">
    <text evidence="3">Glycan metabolism; cellulose degradation.</text>
</comment>
<dbReference type="PANTHER" id="PTHR42715">
    <property type="entry name" value="BETA-GLUCOSIDASE"/>
    <property type="match status" value="1"/>
</dbReference>
<evidence type="ECO:0000256" key="12">
    <source>
        <dbReference type="ARBA" id="ARBA00023295"/>
    </source>
</evidence>
<dbReference type="SMART" id="SM01217">
    <property type="entry name" value="Fn3_like"/>
    <property type="match status" value="1"/>
</dbReference>
<dbReference type="AlphaFoldDB" id="A0A0G4N1K9"/>
<dbReference type="InterPro" id="IPR013783">
    <property type="entry name" value="Ig-like_fold"/>
</dbReference>
<keyword evidence="6" id="KW-0964">Secreted</keyword>
<keyword evidence="10" id="KW-0325">Glycoprotein</keyword>
<evidence type="ECO:0000256" key="4">
    <source>
        <dbReference type="ARBA" id="ARBA00005336"/>
    </source>
</evidence>
<evidence type="ECO:0000256" key="3">
    <source>
        <dbReference type="ARBA" id="ARBA00004987"/>
    </source>
</evidence>
<dbReference type="PANTHER" id="PTHR42715:SF5">
    <property type="entry name" value="BETA-GLUCOSIDASE M-RELATED"/>
    <property type="match status" value="1"/>
</dbReference>
<name>A0A0G4N1K9_VERLO</name>
<dbReference type="FunFam" id="2.60.40.10:FF:000757">
    <property type="entry name" value="Beta-glucosidase G"/>
    <property type="match status" value="1"/>
</dbReference>
<evidence type="ECO:0000313" key="20">
    <source>
        <dbReference type="EMBL" id="CRK40302.1"/>
    </source>
</evidence>
<evidence type="ECO:0000256" key="11">
    <source>
        <dbReference type="ARBA" id="ARBA00023277"/>
    </source>
</evidence>